<name>A0A8S9PJ44_BRACR</name>
<protein>
    <submittedName>
        <fullName evidence="1">Uncharacterized protein</fullName>
    </submittedName>
</protein>
<evidence type="ECO:0000313" key="2">
    <source>
        <dbReference type="Proteomes" id="UP000712600"/>
    </source>
</evidence>
<reference evidence="1" key="1">
    <citation type="submission" date="2019-12" db="EMBL/GenBank/DDBJ databases">
        <title>Genome sequencing and annotation of Brassica cretica.</title>
        <authorList>
            <person name="Studholme D.J."/>
            <person name="Sarris P."/>
        </authorList>
    </citation>
    <scope>NUCLEOTIDE SEQUENCE</scope>
    <source>
        <strain evidence="1">PFS-109/04</strain>
        <tissue evidence="1">Leaf</tissue>
    </source>
</reference>
<evidence type="ECO:0000313" key="1">
    <source>
        <dbReference type="EMBL" id="KAF3523543.1"/>
    </source>
</evidence>
<organism evidence="1 2">
    <name type="scientific">Brassica cretica</name>
    <name type="common">Mustard</name>
    <dbReference type="NCBI Taxonomy" id="69181"/>
    <lineage>
        <taxon>Eukaryota</taxon>
        <taxon>Viridiplantae</taxon>
        <taxon>Streptophyta</taxon>
        <taxon>Embryophyta</taxon>
        <taxon>Tracheophyta</taxon>
        <taxon>Spermatophyta</taxon>
        <taxon>Magnoliopsida</taxon>
        <taxon>eudicotyledons</taxon>
        <taxon>Gunneridae</taxon>
        <taxon>Pentapetalae</taxon>
        <taxon>rosids</taxon>
        <taxon>malvids</taxon>
        <taxon>Brassicales</taxon>
        <taxon>Brassicaceae</taxon>
        <taxon>Brassiceae</taxon>
        <taxon>Brassica</taxon>
    </lineage>
</organism>
<dbReference type="Proteomes" id="UP000712600">
    <property type="component" value="Unassembled WGS sequence"/>
</dbReference>
<proteinExistence type="predicted"/>
<dbReference type="AlphaFoldDB" id="A0A8S9PJ44"/>
<gene>
    <name evidence="1" type="ORF">F2Q69_00046354</name>
</gene>
<sequence length="190" mass="21263">MIDRDWDPGSQRKIGDRGDLWLRGRESKSNSSIGDSDLDSLAITLRGNPRAFHRLGRRIAVVRKWLLLGSFIWMQYLEDQSFGLQGEKIWRHLDFKGIFLRGLGVFNLTYGGWRVKDIRCFSVEAEKKNATCFAVEAEKKSARCFAVEAEKNSARCFAVGAEKNRGCGCGNLMENNAQENAPLAEGATAA</sequence>
<accession>A0A8S9PJ44</accession>
<dbReference type="EMBL" id="QGKX02001347">
    <property type="protein sequence ID" value="KAF3523543.1"/>
    <property type="molecule type" value="Genomic_DNA"/>
</dbReference>
<comment type="caution">
    <text evidence="1">The sequence shown here is derived from an EMBL/GenBank/DDBJ whole genome shotgun (WGS) entry which is preliminary data.</text>
</comment>